<reference evidence="2 3" key="1">
    <citation type="journal article" date="2018" name="BMC Genomics">
        <title>Comparative genome analyses reveal sequence features reflecting distinct modes of host-adaptation between dicot and monocot powdery mildew.</title>
        <authorList>
            <person name="Wu Y."/>
            <person name="Ma X."/>
            <person name="Pan Z."/>
            <person name="Kale S.D."/>
            <person name="Song Y."/>
            <person name="King H."/>
            <person name="Zhang Q."/>
            <person name="Presley C."/>
            <person name="Deng X."/>
            <person name="Wei C.I."/>
            <person name="Xiao S."/>
        </authorList>
    </citation>
    <scope>NUCLEOTIDE SEQUENCE [LARGE SCALE GENOMIC DNA]</scope>
    <source>
        <strain evidence="2">UMSG3</strain>
    </source>
</reference>
<feature type="region of interest" description="Disordered" evidence="1">
    <location>
        <begin position="1"/>
        <end position="95"/>
    </location>
</feature>
<dbReference type="Proteomes" id="UP000283383">
    <property type="component" value="Unassembled WGS sequence"/>
</dbReference>
<dbReference type="AlphaFoldDB" id="A0A420HS54"/>
<accession>A0A420HS54</accession>
<name>A0A420HS54_9PEZI</name>
<feature type="compositionally biased region" description="Basic and acidic residues" evidence="1">
    <location>
        <begin position="65"/>
        <end position="76"/>
    </location>
</feature>
<proteinExistence type="predicted"/>
<dbReference type="EMBL" id="MCBQ01016712">
    <property type="protein sequence ID" value="RKF60266.1"/>
    <property type="molecule type" value="Genomic_DNA"/>
</dbReference>
<keyword evidence="3" id="KW-1185">Reference proteome</keyword>
<organism evidence="2 3">
    <name type="scientific">Golovinomyces cichoracearum</name>
    <dbReference type="NCBI Taxonomy" id="62708"/>
    <lineage>
        <taxon>Eukaryota</taxon>
        <taxon>Fungi</taxon>
        <taxon>Dikarya</taxon>
        <taxon>Ascomycota</taxon>
        <taxon>Pezizomycotina</taxon>
        <taxon>Leotiomycetes</taxon>
        <taxon>Erysiphales</taxon>
        <taxon>Erysiphaceae</taxon>
        <taxon>Golovinomyces</taxon>
    </lineage>
</organism>
<feature type="compositionally biased region" description="Polar residues" evidence="1">
    <location>
        <begin position="37"/>
        <end position="64"/>
    </location>
</feature>
<gene>
    <name evidence="2" type="ORF">GcM3_167009</name>
</gene>
<evidence type="ECO:0000256" key="1">
    <source>
        <dbReference type="SAM" id="MobiDB-lite"/>
    </source>
</evidence>
<protein>
    <submittedName>
        <fullName evidence="2">Uncharacterized protein</fullName>
    </submittedName>
</protein>
<evidence type="ECO:0000313" key="2">
    <source>
        <dbReference type="EMBL" id="RKF60266.1"/>
    </source>
</evidence>
<sequence>MFRAPDSDDYTNDSNTSRISISEDDSTDEEKLVAFNSKKSSSDYETCESQENQIMSDQNMSNHVFRQEEQQDRPPGHPEQPGQQSHQHGTKQLGK</sequence>
<evidence type="ECO:0000313" key="3">
    <source>
        <dbReference type="Proteomes" id="UP000283383"/>
    </source>
</evidence>
<comment type="caution">
    <text evidence="2">The sequence shown here is derived from an EMBL/GenBank/DDBJ whole genome shotgun (WGS) entry which is preliminary data.</text>
</comment>